<dbReference type="Proteomes" id="UP000265845">
    <property type="component" value="Unassembled WGS sequence"/>
</dbReference>
<accession>A0A399RD21</accession>
<organism evidence="6 7">
    <name type="scientific">Henriciella algicola</name>
    <dbReference type="NCBI Taxonomy" id="1608422"/>
    <lineage>
        <taxon>Bacteria</taxon>
        <taxon>Pseudomonadati</taxon>
        <taxon>Pseudomonadota</taxon>
        <taxon>Alphaproteobacteria</taxon>
        <taxon>Hyphomonadales</taxon>
        <taxon>Hyphomonadaceae</taxon>
        <taxon>Henriciella</taxon>
    </lineage>
</organism>
<dbReference type="InterPro" id="IPR023212">
    <property type="entry name" value="Hsp33_helix_hairpin_bin_dom_sf"/>
</dbReference>
<dbReference type="GO" id="GO:0005737">
    <property type="term" value="C:cytoplasm"/>
    <property type="evidence" value="ECO:0007669"/>
    <property type="project" value="InterPro"/>
</dbReference>
<dbReference type="OrthoDB" id="9793753at2"/>
<evidence type="ECO:0000256" key="1">
    <source>
        <dbReference type="ARBA" id="ARBA00022490"/>
    </source>
</evidence>
<dbReference type="GO" id="GO:0042026">
    <property type="term" value="P:protein refolding"/>
    <property type="evidence" value="ECO:0007669"/>
    <property type="project" value="TreeGrafter"/>
</dbReference>
<evidence type="ECO:0000256" key="5">
    <source>
        <dbReference type="ARBA" id="ARBA00023284"/>
    </source>
</evidence>
<dbReference type="InterPro" id="IPR016154">
    <property type="entry name" value="Heat_shock_Hsp33_C"/>
</dbReference>
<dbReference type="PANTHER" id="PTHR30111">
    <property type="entry name" value="33 KDA CHAPERONIN"/>
    <property type="match status" value="1"/>
</dbReference>
<dbReference type="GO" id="GO:0044183">
    <property type="term" value="F:protein folding chaperone"/>
    <property type="evidence" value="ECO:0007669"/>
    <property type="project" value="TreeGrafter"/>
</dbReference>
<dbReference type="AlphaFoldDB" id="A0A399RD21"/>
<comment type="caution">
    <text evidence="6">The sequence shown here is derived from an EMBL/GenBank/DDBJ whole genome shotgun (WGS) entry which is preliminary data.</text>
</comment>
<dbReference type="GO" id="GO:0051082">
    <property type="term" value="F:unfolded protein binding"/>
    <property type="evidence" value="ECO:0007669"/>
    <property type="project" value="InterPro"/>
</dbReference>
<name>A0A399RD21_9PROT</name>
<dbReference type="Gene3D" id="3.55.30.10">
    <property type="entry name" value="Hsp33 domain"/>
    <property type="match status" value="1"/>
</dbReference>
<keyword evidence="7" id="KW-1185">Reference proteome</keyword>
<dbReference type="EMBL" id="QWGA01000006">
    <property type="protein sequence ID" value="RIJ29466.1"/>
    <property type="molecule type" value="Genomic_DNA"/>
</dbReference>
<keyword evidence="5" id="KW-0676">Redox-active center</keyword>
<evidence type="ECO:0000313" key="7">
    <source>
        <dbReference type="Proteomes" id="UP000265845"/>
    </source>
</evidence>
<sequence length="322" mass="35698">MHRHMTREDERQRGLKVSSVSPAQDDFVAAFTSDALPITGRIVRMGPRSLSPILQRHAYPDHLGEILGEAVLLSTLIGSAMKFQGRILAQAEGDGPVSMLVGEYSTDGSVRAYSRFEAERWAYLEKVNRGEKPHMPQLFGPQGALALIIIQDNRNVQPYQGIVPLMKGSLAECAEDYFHQSQQVQTCLALSVKRDAAGEWHAGGMMIQKMASDDARGDTDDGWREAMALFNTLEADELCSEELPAQDLLYRLFHEGGVRMQSPEPLDDNCTCNEERLRHTLSGMPDESLREMAEEDGTLGIDCQFCARHYDIPVDAVTGATN</sequence>
<dbReference type="PANTHER" id="PTHR30111:SF1">
    <property type="entry name" value="33 KDA CHAPERONIN"/>
    <property type="match status" value="1"/>
</dbReference>
<keyword evidence="3" id="KW-1015">Disulfide bond</keyword>
<keyword evidence="2" id="KW-0862">Zinc</keyword>
<dbReference type="CDD" id="cd00498">
    <property type="entry name" value="Hsp33"/>
    <property type="match status" value="1"/>
</dbReference>
<proteinExistence type="predicted"/>
<evidence type="ECO:0000256" key="2">
    <source>
        <dbReference type="ARBA" id="ARBA00022833"/>
    </source>
</evidence>
<dbReference type="PIRSF" id="PIRSF005261">
    <property type="entry name" value="Heat_shock_Hsp33"/>
    <property type="match status" value="1"/>
</dbReference>
<dbReference type="Pfam" id="PF01430">
    <property type="entry name" value="HSP33"/>
    <property type="match status" value="1"/>
</dbReference>
<dbReference type="Gene3D" id="1.10.287.480">
    <property type="entry name" value="helix hairpin bin"/>
    <property type="match status" value="1"/>
</dbReference>
<dbReference type="SUPFAM" id="SSF64397">
    <property type="entry name" value="Hsp33 domain"/>
    <property type="match status" value="1"/>
</dbReference>
<reference evidence="6 7" key="1">
    <citation type="submission" date="2018-08" db="EMBL/GenBank/DDBJ databases">
        <title>Henriciella mobilis sp. nov., isolated from seawater.</title>
        <authorList>
            <person name="Cheng H."/>
            <person name="Wu Y.-H."/>
            <person name="Xu X.-W."/>
            <person name="Guo L.-L."/>
        </authorList>
    </citation>
    <scope>NUCLEOTIDE SEQUENCE [LARGE SCALE GENOMIC DNA]</scope>
    <source>
        <strain evidence="6 7">CCUG67844</strain>
    </source>
</reference>
<dbReference type="InterPro" id="IPR016153">
    <property type="entry name" value="Heat_shock_Hsp33_N"/>
</dbReference>
<keyword evidence="1" id="KW-0963">Cytoplasm</keyword>
<evidence type="ECO:0000313" key="6">
    <source>
        <dbReference type="EMBL" id="RIJ29466.1"/>
    </source>
</evidence>
<evidence type="ECO:0000256" key="4">
    <source>
        <dbReference type="ARBA" id="ARBA00023186"/>
    </source>
</evidence>
<protein>
    <submittedName>
        <fullName evidence="6">Chaperonin HslO</fullName>
    </submittedName>
</protein>
<dbReference type="Gene3D" id="3.90.1280.10">
    <property type="entry name" value="HSP33 redox switch-like"/>
    <property type="match status" value="1"/>
</dbReference>
<evidence type="ECO:0000256" key="3">
    <source>
        <dbReference type="ARBA" id="ARBA00023157"/>
    </source>
</evidence>
<keyword evidence="4" id="KW-0143">Chaperone</keyword>
<dbReference type="SUPFAM" id="SSF118352">
    <property type="entry name" value="HSP33 redox switch-like"/>
    <property type="match status" value="1"/>
</dbReference>
<dbReference type="InterPro" id="IPR000397">
    <property type="entry name" value="Heat_shock_Hsp33"/>
</dbReference>
<gene>
    <name evidence="6" type="ORF">D1222_08670</name>
</gene>